<proteinExistence type="predicted"/>
<accession>A0A368VK38</accession>
<evidence type="ECO:0000256" key="1">
    <source>
        <dbReference type="SAM" id="MobiDB-lite"/>
    </source>
</evidence>
<dbReference type="OrthoDB" id="2639081at2"/>
<dbReference type="RefSeq" id="WP_114383300.1">
    <property type="nucleotide sequence ID" value="NZ_QPJD01000019.1"/>
</dbReference>
<dbReference type="EMBL" id="QPJD01000019">
    <property type="protein sequence ID" value="RCW42051.1"/>
    <property type="molecule type" value="Genomic_DNA"/>
</dbReference>
<dbReference type="Proteomes" id="UP000252415">
    <property type="component" value="Unassembled WGS sequence"/>
</dbReference>
<name>A0A368VK38_9BACL</name>
<organism evidence="2 3">
    <name type="scientific">Paenibacillus prosopidis</name>
    <dbReference type="NCBI Taxonomy" id="630520"/>
    <lineage>
        <taxon>Bacteria</taxon>
        <taxon>Bacillati</taxon>
        <taxon>Bacillota</taxon>
        <taxon>Bacilli</taxon>
        <taxon>Bacillales</taxon>
        <taxon>Paenibacillaceae</taxon>
        <taxon>Paenibacillus</taxon>
    </lineage>
</organism>
<gene>
    <name evidence="2" type="ORF">DFP97_11932</name>
</gene>
<keyword evidence="3" id="KW-1185">Reference proteome</keyword>
<sequence length="119" mass="13242">MEPIFPLQEDVVQQYCGLPVCVIMNDGTRHVGILSSCRGGRVLLNANSNSGTEAILNKVQPQASKKKKGGKKADNQQSEQAQTQSYPYDPYFYGPQPYYPWGAELILDFALIAFLFLLL</sequence>
<protein>
    <submittedName>
        <fullName evidence="2">Uncharacterized protein</fullName>
    </submittedName>
</protein>
<evidence type="ECO:0000313" key="2">
    <source>
        <dbReference type="EMBL" id="RCW42051.1"/>
    </source>
</evidence>
<reference evidence="2 3" key="1">
    <citation type="submission" date="2018-07" db="EMBL/GenBank/DDBJ databases">
        <title>Genomic Encyclopedia of Type Strains, Phase III (KMG-III): the genomes of soil and plant-associated and newly described type strains.</title>
        <authorList>
            <person name="Whitman W."/>
        </authorList>
    </citation>
    <scope>NUCLEOTIDE SEQUENCE [LARGE SCALE GENOMIC DNA]</scope>
    <source>
        <strain evidence="2 3">CECT 7506</strain>
    </source>
</reference>
<comment type="caution">
    <text evidence="2">The sequence shown here is derived from an EMBL/GenBank/DDBJ whole genome shotgun (WGS) entry which is preliminary data.</text>
</comment>
<feature type="region of interest" description="Disordered" evidence="1">
    <location>
        <begin position="58"/>
        <end position="82"/>
    </location>
</feature>
<evidence type="ECO:0000313" key="3">
    <source>
        <dbReference type="Proteomes" id="UP000252415"/>
    </source>
</evidence>
<dbReference type="AlphaFoldDB" id="A0A368VK38"/>